<feature type="compositionally biased region" description="Basic and acidic residues" evidence="1">
    <location>
        <begin position="171"/>
        <end position="182"/>
    </location>
</feature>
<feature type="region of interest" description="Disordered" evidence="1">
    <location>
        <begin position="162"/>
        <end position="187"/>
    </location>
</feature>
<gene>
    <name evidence="2" type="ORF">OESDEN_02001</name>
</gene>
<dbReference type="Proteomes" id="UP000053660">
    <property type="component" value="Unassembled WGS sequence"/>
</dbReference>
<protein>
    <submittedName>
        <fullName evidence="2">Uncharacterized protein</fullName>
    </submittedName>
</protein>
<evidence type="ECO:0000256" key="1">
    <source>
        <dbReference type="SAM" id="MobiDB-lite"/>
    </source>
</evidence>
<accession>A0A0B1TQB7</accession>
<name>A0A0B1TQB7_OESDE</name>
<dbReference type="OrthoDB" id="5810331at2759"/>
<organism evidence="2 3">
    <name type="scientific">Oesophagostomum dentatum</name>
    <name type="common">Nodular worm</name>
    <dbReference type="NCBI Taxonomy" id="61180"/>
    <lineage>
        <taxon>Eukaryota</taxon>
        <taxon>Metazoa</taxon>
        <taxon>Ecdysozoa</taxon>
        <taxon>Nematoda</taxon>
        <taxon>Chromadorea</taxon>
        <taxon>Rhabditida</taxon>
        <taxon>Rhabditina</taxon>
        <taxon>Rhabditomorpha</taxon>
        <taxon>Strongyloidea</taxon>
        <taxon>Strongylidae</taxon>
        <taxon>Oesophagostomum</taxon>
    </lineage>
</organism>
<evidence type="ECO:0000313" key="3">
    <source>
        <dbReference type="Proteomes" id="UP000053660"/>
    </source>
</evidence>
<keyword evidence="3" id="KW-1185">Reference proteome</keyword>
<dbReference type="AlphaFoldDB" id="A0A0B1TQB7"/>
<reference evidence="2 3" key="1">
    <citation type="submission" date="2014-03" db="EMBL/GenBank/DDBJ databases">
        <title>Draft genome of the hookworm Oesophagostomum dentatum.</title>
        <authorList>
            <person name="Mitreva M."/>
        </authorList>
    </citation>
    <scope>NUCLEOTIDE SEQUENCE [LARGE SCALE GENOMIC DNA]</scope>
    <source>
        <strain evidence="2 3">OD-Hann</strain>
    </source>
</reference>
<dbReference type="EMBL" id="KN549367">
    <property type="protein sequence ID" value="KHJ98017.1"/>
    <property type="molecule type" value="Genomic_DNA"/>
</dbReference>
<proteinExistence type="predicted"/>
<evidence type="ECO:0000313" key="2">
    <source>
        <dbReference type="EMBL" id="KHJ98017.1"/>
    </source>
</evidence>
<sequence>MFRHFGAQQCRTKYYVKFMAKLISCFAAGKFLQQKKTLLHYLDDVITDEDVADINDDDESHRVNTAHYDGKKTTVTISTEAGIELYQHWLDQAVSGLMAAVATKKLEDVPDYVRTAHQSCAKGAKTVPAHARCVVALLDAELKYQKWNAKFGNAKRLNKLLRRRRPKVKASRQENRKLDKHTSPKPRLFKKLGKESIRKITSSLATFEEMEESPKEQMRGLPPKEYIPADDGWVGAFRMRAKRSITEQKAKPKRMKVKPIQKSNYNLMQRSFIL</sequence>